<proteinExistence type="predicted"/>
<dbReference type="EMBL" id="CM042012">
    <property type="protein sequence ID" value="KAI3750738.1"/>
    <property type="molecule type" value="Genomic_DNA"/>
</dbReference>
<name>A0ACB9DWP3_CICIN</name>
<gene>
    <name evidence="1" type="ORF">L2E82_21516</name>
</gene>
<keyword evidence="2" id="KW-1185">Reference proteome</keyword>
<reference evidence="2" key="1">
    <citation type="journal article" date="2022" name="Mol. Ecol. Resour.">
        <title>The genomes of chicory, endive, great burdock and yacon provide insights into Asteraceae palaeo-polyploidization history and plant inulin production.</title>
        <authorList>
            <person name="Fan W."/>
            <person name="Wang S."/>
            <person name="Wang H."/>
            <person name="Wang A."/>
            <person name="Jiang F."/>
            <person name="Liu H."/>
            <person name="Zhao H."/>
            <person name="Xu D."/>
            <person name="Zhang Y."/>
        </authorList>
    </citation>
    <scope>NUCLEOTIDE SEQUENCE [LARGE SCALE GENOMIC DNA]</scope>
    <source>
        <strain evidence="2">cv. Punajuju</strain>
    </source>
</reference>
<accession>A0ACB9DWP3</accession>
<dbReference type="Proteomes" id="UP001055811">
    <property type="component" value="Linkage Group LG04"/>
</dbReference>
<reference evidence="1 2" key="2">
    <citation type="journal article" date="2022" name="Mol. Ecol. Resour.">
        <title>The genomes of chicory, endive, great burdock and yacon provide insights into Asteraceae paleo-polyploidization history and plant inulin production.</title>
        <authorList>
            <person name="Fan W."/>
            <person name="Wang S."/>
            <person name="Wang H."/>
            <person name="Wang A."/>
            <person name="Jiang F."/>
            <person name="Liu H."/>
            <person name="Zhao H."/>
            <person name="Xu D."/>
            <person name="Zhang Y."/>
        </authorList>
    </citation>
    <scope>NUCLEOTIDE SEQUENCE [LARGE SCALE GENOMIC DNA]</scope>
    <source>
        <strain evidence="2">cv. Punajuju</strain>
        <tissue evidence="1">Leaves</tissue>
    </source>
</reference>
<comment type="caution">
    <text evidence="1">The sequence shown here is derived from an EMBL/GenBank/DDBJ whole genome shotgun (WGS) entry which is preliminary data.</text>
</comment>
<organism evidence="1 2">
    <name type="scientific">Cichorium intybus</name>
    <name type="common">Chicory</name>
    <dbReference type="NCBI Taxonomy" id="13427"/>
    <lineage>
        <taxon>Eukaryota</taxon>
        <taxon>Viridiplantae</taxon>
        <taxon>Streptophyta</taxon>
        <taxon>Embryophyta</taxon>
        <taxon>Tracheophyta</taxon>
        <taxon>Spermatophyta</taxon>
        <taxon>Magnoliopsida</taxon>
        <taxon>eudicotyledons</taxon>
        <taxon>Gunneridae</taxon>
        <taxon>Pentapetalae</taxon>
        <taxon>asterids</taxon>
        <taxon>campanulids</taxon>
        <taxon>Asterales</taxon>
        <taxon>Asteraceae</taxon>
        <taxon>Cichorioideae</taxon>
        <taxon>Cichorieae</taxon>
        <taxon>Cichoriinae</taxon>
        <taxon>Cichorium</taxon>
    </lineage>
</organism>
<sequence>MICRSLPATGRGYLRSPTLRSGQWPVVAEEGLGLTESGIWREKTAPIKGITNSIQGFFVTVKFLRSTMDLPPSFTFLPPPPDANPNPNSRIFPPNHHQNPTTTPTAVATQPPDLQSTLSTLKHLINLSKTTIHSLPNILPTTTTAATDAIATCPYNSNHRVPPSSLFHHHLRCPSSPALIDLALSESLHYPNSLQAPESLLNQENNRFAQTLSNDANTDLCLSLDGYHTSLDSNFFYRDCPAVVTFPHEKNKSDCTLTLPAVLSAECADLTGDGNNDMNDTIDGLLSSSDLVKLLASEYWNVRTEINQWNDYPSFYSYGVLRSIVSSYISQKEHLAEWIVVNSPFYGAVIDVFMRDHILLLFKLCLKAIAREATRNLVSISKRDPTGDRFCFECPVMVRVLTWLASQLAILYGEVNGKLLAINMLKQSLLISASKSLFLYNEQRDSKSPVLNEIDGKPAPHKETTTGIIYISQVTAAVASLHERSMFETRIRAIRASRSVPVYQRVQEHGYISKMADEERGKRPHYKPIIEHDGVLWHRGGNQDGNKNKSREELLAEERDYKRRRMSYRGKKMKRSTTQVMRDIIDEYMEEIKHAYMAGQPSVGPTNLESKPSSMSNI</sequence>
<evidence type="ECO:0000313" key="2">
    <source>
        <dbReference type="Proteomes" id="UP001055811"/>
    </source>
</evidence>
<evidence type="ECO:0000313" key="1">
    <source>
        <dbReference type="EMBL" id="KAI3750738.1"/>
    </source>
</evidence>
<protein>
    <submittedName>
        <fullName evidence="1">Uncharacterized protein</fullName>
    </submittedName>
</protein>